<evidence type="ECO:0000313" key="2">
    <source>
        <dbReference type="Proteomes" id="UP001500282"/>
    </source>
</evidence>
<organism evidence="1 2">
    <name type="scientific">Streptomyces javensis</name>
    <dbReference type="NCBI Taxonomy" id="114698"/>
    <lineage>
        <taxon>Bacteria</taxon>
        <taxon>Bacillati</taxon>
        <taxon>Actinomycetota</taxon>
        <taxon>Actinomycetes</taxon>
        <taxon>Kitasatosporales</taxon>
        <taxon>Streptomycetaceae</taxon>
        <taxon>Streptomyces</taxon>
        <taxon>Streptomyces violaceusniger group</taxon>
    </lineage>
</organism>
<accession>A0ABP4HXY3</accession>
<proteinExistence type="predicted"/>
<name>A0ABP4HXY3_9ACTN</name>
<keyword evidence="2" id="KW-1185">Reference proteome</keyword>
<protein>
    <submittedName>
        <fullName evidence="1">Uncharacterized protein</fullName>
    </submittedName>
</protein>
<reference evidence="2" key="1">
    <citation type="journal article" date="2019" name="Int. J. Syst. Evol. Microbiol.">
        <title>The Global Catalogue of Microorganisms (GCM) 10K type strain sequencing project: providing services to taxonomists for standard genome sequencing and annotation.</title>
        <authorList>
            <consortium name="The Broad Institute Genomics Platform"/>
            <consortium name="The Broad Institute Genome Sequencing Center for Infectious Disease"/>
            <person name="Wu L."/>
            <person name="Ma J."/>
        </authorList>
    </citation>
    <scope>NUCLEOTIDE SEQUENCE [LARGE SCALE GENOMIC DNA]</scope>
    <source>
        <strain evidence="2">JCM 11448</strain>
    </source>
</reference>
<sequence>MSHGKLLSRYYLFETPIQAACKAVGLVRPGGRGGTGRGTVSAYRFRHTVGPSLPNAARSSTRS</sequence>
<dbReference type="EMBL" id="BAAAIH010000060">
    <property type="protein sequence ID" value="GAA1295796.1"/>
    <property type="molecule type" value="Genomic_DNA"/>
</dbReference>
<evidence type="ECO:0000313" key="1">
    <source>
        <dbReference type="EMBL" id="GAA1295796.1"/>
    </source>
</evidence>
<gene>
    <name evidence="1" type="ORF">GCM10009579_73300</name>
</gene>
<dbReference type="Proteomes" id="UP001500282">
    <property type="component" value="Unassembled WGS sequence"/>
</dbReference>
<comment type="caution">
    <text evidence="1">The sequence shown here is derived from an EMBL/GenBank/DDBJ whole genome shotgun (WGS) entry which is preliminary data.</text>
</comment>